<evidence type="ECO:0000313" key="2">
    <source>
        <dbReference type="Proteomes" id="UP000823775"/>
    </source>
</evidence>
<dbReference type="Proteomes" id="UP000823775">
    <property type="component" value="Unassembled WGS sequence"/>
</dbReference>
<protein>
    <recommendedName>
        <fullName evidence="3">F-box protein</fullName>
    </recommendedName>
</protein>
<evidence type="ECO:0000313" key="1">
    <source>
        <dbReference type="EMBL" id="MCD7452944.1"/>
    </source>
</evidence>
<keyword evidence="2" id="KW-1185">Reference proteome</keyword>
<evidence type="ECO:0008006" key="3">
    <source>
        <dbReference type="Google" id="ProtNLM"/>
    </source>
</evidence>
<gene>
    <name evidence="1" type="ORF">HAX54_018913</name>
</gene>
<sequence length="156" mass="18189">MTLPVKVMILASSKGLIPIDFYELMNYCVFNPITRAPQLIQHPNRSECYYRIGDRGLAVDYLTSDQYMLATVSKLTNEEVYKFSVFSSEGTGLWHEFQLKMNLRNNTFSYLDYVKPVYVHDSFHWLTLDGRVLAFDTKKEEAIIIDLSELIYHQLS</sequence>
<reference evidence="1 2" key="1">
    <citation type="journal article" date="2021" name="BMC Genomics">
        <title>Datura genome reveals duplications of psychoactive alkaloid biosynthetic genes and high mutation rate following tissue culture.</title>
        <authorList>
            <person name="Rajewski A."/>
            <person name="Carter-House D."/>
            <person name="Stajich J."/>
            <person name="Litt A."/>
        </authorList>
    </citation>
    <scope>NUCLEOTIDE SEQUENCE [LARGE SCALE GENOMIC DNA]</scope>
    <source>
        <strain evidence="1">AR-01</strain>
    </source>
</reference>
<accession>A0ABS8S1N0</accession>
<dbReference type="EMBL" id="JACEIK010000230">
    <property type="protein sequence ID" value="MCD7452944.1"/>
    <property type="molecule type" value="Genomic_DNA"/>
</dbReference>
<name>A0ABS8S1N0_DATST</name>
<comment type="caution">
    <text evidence="1">The sequence shown here is derived from an EMBL/GenBank/DDBJ whole genome shotgun (WGS) entry which is preliminary data.</text>
</comment>
<proteinExistence type="predicted"/>
<organism evidence="1 2">
    <name type="scientific">Datura stramonium</name>
    <name type="common">Jimsonweed</name>
    <name type="synonym">Common thornapple</name>
    <dbReference type="NCBI Taxonomy" id="4076"/>
    <lineage>
        <taxon>Eukaryota</taxon>
        <taxon>Viridiplantae</taxon>
        <taxon>Streptophyta</taxon>
        <taxon>Embryophyta</taxon>
        <taxon>Tracheophyta</taxon>
        <taxon>Spermatophyta</taxon>
        <taxon>Magnoliopsida</taxon>
        <taxon>eudicotyledons</taxon>
        <taxon>Gunneridae</taxon>
        <taxon>Pentapetalae</taxon>
        <taxon>asterids</taxon>
        <taxon>lamiids</taxon>
        <taxon>Solanales</taxon>
        <taxon>Solanaceae</taxon>
        <taxon>Solanoideae</taxon>
        <taxon>Datureae</taxon>
        <taxon>Datura</taxon>
    </lineage>
</organism>